<protein>
    <submittedName>
        <fullName evidence="2">CRISPR-associated protein, Csx13 family</fullName>
    </submittedName>
</protein>
<dbReference type="OrthoDB" id="160445at2"/>
<feature type="domain" description="CRISPR system ring nuclease SSO2081-like" evidence="1">
    <location>
        <begin position="12"/>
        <end position="204"/>
    </location>
</feature>
<dbReference type="STRING" id="592015.HMPREF1705_04001"/>
<dbReference type="eggNOG" id="ENOG50341FJ">
    <property type="taxonomic scope" value="Bacteria"/>
</dbReference>
<accession>A0A0T5X999</accession>
<dbReference type="Pfam" id="PF09623">
    <property type="entry name" value="Cas_NE0113"/>
    <property type="match status" value="1"/>
</dbReference>
<dbReference type="InterPro" id="IPR019848">
    <property type="entry name" value="CRISPR-assoc_prot_Csx14"/>
</dbReference>
<keyword evidence="3" id="KW-1185">Reference proteome</keyword>
<dbReference type="NCBIfam" id="TIGR03642">
    <property type="entry name" value="cas_csx14"/>
    <property type="match status" value="1"/>
</dbReference>
<evidence type="ECO:0000313" key="2">
    <source>
        <dbReference type="EMBL" id="KRT34756.1"/>
    </source>
</evidence>
<dbReference type="AlphaFoldDB" id="A0A0T5X999"/>
<evidence type="ECO:0000313" key="3">
    <source>
        <dbReference type="Proteomes" id="UP000005273"/>
    </source>
</evidence>
<name>A0A0T5X999_9BACT</name>
<gene>
    <name evidence="2" type="ORF">HMPREF1705_04001</name>
</gene>
<dbReference type="EMBL" id="ACJX03000001">
    <property type="protein sequence ID" value="KRT34756.1"/>
    <property type="molecule type" value="Genomic_DNA"/>
</dbReference>
<comment type="caution">
    <text evidence="2">The sequence shown here is derived from an EMBL/GenBank/DDBJ whole genome shotgun (WGS) entry which is preliminary data.</text>
</comment>
<evidence type="ECO:0000259" key="1">
    <source>
        <dbReference type="Pfam" id="PF09623"/>
    </source>
</evidence>
<reference evidence="3" key="1">
    <citation type="submission" date="2012-09" db="EMBL/GenBank/DDBJ databases">
        <authorList>
            <person name="Weinstock G."/>
            <person name="Sodergren E."/>
            <person name="Clifton S."/>
            <person name="Fulton L."/>
            <person name="Fulton B."/>
            <person name="Courtney L."/>
            <person name="Fronick C."/>
            <person name="Harrison M."/>
            <person name="Strong C."/>
            <person name="Farmer C."/>
            <person name="Delehaunty K."/>
            <person name="Markovic C."/>
            <person name="Hall O."/>
            <person name="Minx P."/>
            <person name="Tomlinson C."/>
            <person name="Mitreva M."/>
            <person name="Nelson J."/>
            <person name="Hou S."/>
            <person name="Wollam A."/>
            <person name="Pepin K.H."/>
            <person name="Johnson M."/>
            <person name="Bhonagiri V."/>
            <person name="Nash W.E."/>
            <person name="Suruliraj S."/>
            <person name="Warren W."/>
            <person name="Chinwalla A."/>
            <person name="Mardis E.R."/>
            <person name="Wilson R.K."/>
        </authorList>
    </citation>
    <scope>NUCLEOTIDE SEQUENCE [LARGE SCALE GENOMIC DNA]</scope>
    <source>
        <strain evidence="3">OS1</strain>
    </source>
</reference>
<dbReference type="RefSeq" id="WP_057940635.1">
    <property type="nucleotide sequence ID" value="NZ_ACJX03000001.1"/>
</dbReference>
<dbReference type="InterPro" id="IPR019092">
    <property type="entry name" value="SSO2081-like_dom"/>
</dbReference>
<proteinExistence type="predicted"/>
<organism evidence="2 3">
    <name type="scientific">Acetomicrobium hydrogeniformans ATCC BAA-1850</name>
    <dbReference type="NCBI Taxonomy" id="592015"/>
    <lineage>
        <taxon>Bacteria</taxon>
        <taxon>Thermotogati</taxon>
        <taxon>Synergistota</taxon>
        <taxon>Synergistia</taxon>
        <taxon>Synergistales</taxon>
        <taxon>Acetomicrobiaceae</taxon>
        <taxon>Acetomicrobium</taxon>
    </lineage>
</organism>
<dbReference type="Proteomes" id="UP000005273">
    <property type="component" value="Unassembled WGS sequence"/>
</dbReference>
<sequence length="334" mass="38512">MKKVLLATLGETPVVVTEAIDRLKIDGIRIDYVVILTTKDTDAQDALALLSEHIPVYYNNEVCLFDARVLDTFYDVDTDEAALEFMKQTCAALRDYRKKNWEIYTCIAGGRKVMSALLALAVQFYGANMLFHILVSDPEIEEKGNISKLKNIPTEHHNRIFHPHIDKIKIIRMPFVGLFPLLDDLLSALNEKPERPEMQKLLEQNNLWEGGRITELGRRILEILESVETLPPPRQTEECEKNLAHKEPKEARATQDWADKICRRFLFVKRIEDIGWRQGEPKVRQELPNRLIVYLPGRRISGIGFRLTTTAQTDGQLKRAAQEVERWIVKEIDL</sequence>